<evidence type="ECO:0000313" key="2">
    <source>
        <dbReference type="Proteomes" id="UP000276133"/>
    </source>
</evidence>
<dbReference type="Proteomes" id="UP000276133">
    <property type="component" value="Unassembled WGS sequence"/>
</dbReference>
<proteinExistence type="predicted"/>
<dbReference type="EMBL" id="REGN01000178">
    <property type="protein sequence ID" value="RNA43774.1"/>
    <property type="molecule type" value="Genomic_DNA"/>
</dbReference>
<sequence>MRFMLAEELVFQQEALSAVSCLSKDLIMGLDLNRSHLFAEWITVGPLKMANIRFVCFMQIKMYAPVKLRNLFAFGAHATE</sequence>
<name>A0A3M7T6T8_BRAPC</name>
<reference evidence="1 2" key="1">
    <citation type="journal article" date="2018" name="Sci. Rep.">
        <title>Genomic signatures of local adaptation to the degree of environmental predictability in rotifers.</title>
        <authorList>
            <person name="Franch-Gras L."/>
            <person name="Hahn C."/>
            <person name="Garcia-Roger E.M."/>
            <person name="Carmona M.J."/>
            <person name="Serra M."/>
            <person name="Gomez A."/>
        </authorList>
    </citation>
    <scope>NUCLEOTIDE SEQUENCE [LARGE SCALE GENOMIC DNA]</scope>
    <source>
        <strain evidence="1">HYR1</strain>
    </source>
</reference>
<protein>
    <submittedName>
        <fullName evidence="1">Uncharacterized protein</fullName>
    </submittedName>
</protein>
<evidence type="ECO:0000313" key="1">
    <source>
        <dbReference type="EMBL" id="RNA43774.1"/>
    </source>
</evidence>
<gene>
    <name evidence="1" type="ORF">BpHYR1_031307</name>
</gene>
<comment type="caution">
    <text evidence="1">The sequence shown here is derived from an EMBL/GenBank/DDBJ whole genome shotgun (WGS) entry which is preliminary data.</text>
</comment>
<organism evidence="1 2">
    <name type="scientific">Brachionus plicatilis</name>
    <name type="common">Marine rotifer</name>
    <name type="synonym">Brachionus muelleri</name>
    <dbReference type="NCBI Taxonomy" id="10195"/>
    <lineage>
        <taxon>Eukaryota</taxon>
        <taxon>Metazoa</taxon>
        <taxon>Spiralia</taxon>
        <taxon>Gnathifera</taxon>
        <taxon>Rotifera</taxon>
        <taxon>Eurotatoria</taxon>
        <taxon>Monogononta</taxon>
        <taxon>Pseudotrocha</taxon>
        <taxon>Ploima</taxon>
        <taxon>Brachionidae</taxon>
        <taxon>Brachionus</taxon>
    </lineage>
</organism>
<accession>A0A3M7T6T8</accession>
<keyword evidence="2" id="KW-1185">Reference proteome</keyword>
<dbReference type="AlphaFoldDB" id="A0A3M7T6T8"/>